<gene>
    <name evidence="1" type="ORF">RFULGI_LOCUS10772</name>
</gene>
<sequence>FFIRSFITDLGLSKKLKESASKGEVYGVMPYIAPEILLVISSKLSKWQRIISKSRKDSDIKRSFISANEEIKTQIILPNYQNSMYPNYKKPMYTSILINTKEIKSVYESATGMLIDTKEIEPATCILINTMEIKSIDESSTNILNTKKRLNQYMKQLLA</sequence>
<protein>
    <submittedName>
        <fullName evidence="1">16025_t:CDS:1</fullName>
    </submittedName>
</protein>
<keyword evidence="2" id="KW-1185">Reference proteome</keyword>
<proteinExistence type="predicted"/>
<feature type="non-terminal residue" evidence="1">
    <location>
        <position position="159"/>
    </location>
</feature>
<accession>A0A9N9N791</accession>
<dbReference type="OrthoDB" id="6718656at2759"/>
<dbReference type="Proteomes" id="UP000789396">
    <property type="component" value="Unassembled WGS sequence"/>
</dbReference>
<evidence type="ECO:0000313" key="2">
    <source>
        <dbReference type="Proteomes" id="UP000789396"/>
    </source>
</evidence>
<evidence type="ECO:0000313" key="1">
    <source>
        <dbReference type="EMBL" id="CAG8709760.1"/>
    </source>
</evidence>
<reference evidence="1" key="1">
    <citation type="submission" date="2021-06" db="EMBL/GenBank/DDBJ databases">
        <authorList>
            <person name="Kallberg Y."/>
            <person name="Tangrot J."/>
            <person name="Rosling A."/>
        </authorList>
    </citation>
    <scope>NUCLEOTIDE SEQUENCE</scope>
    <source>
        <strain evidence="1">IN212</strain>
    </source>
</reference>
<name>A0A9N9N791_9GLOM</name>
<feature type="non-terminal residue" evidence="1">
    <location>
        <position position="1"/>
    </location>
</feature>
<dbReference type="AlphaFoldDB" id="A0A9N9N791"/>
<organism evidence="1 2">
    <name type="scientific">Racocetra fulgida</name>
    <dbReference type="NCBI Taxonomy" id="60492"/>
    <lineage>
        <taxon>Eukaryota</taxon>
        <taxon>Fungi</taxon>
        <taxon>Fungi incertae sedis</taxon>
        <taxon>Mucoromycota</taxon>
        <taxon>Glomeromycotina</taxon>
        <taxon>Glomeromycetes</taxon>
        <taxon>Diversisporales</taxon>
        <taxon>Gigasporaceae</taxon>
        <taxon>Racocetra</taxon>
    </lineage>
</organism>
<comment type="caution">
    <text evidence="1">The sequence shown here is derived from an EMBL/GenBank/DDBJ whole genome shotgun (WGS) entry which is preliminary data.</text>
</comment>
<dbReference type="EMBL" id="CAJVPZ010022005">
    <property type="protein sequence ID" value="CAG8709760.1"/>
    <property type="molecule type" value="Genomic_DNA"/>
</dbReference>